<evidence type="ECO:0000256" key="1">
    <source>
        <dbReference type="ARBA" id="ARBA00004328"/>
    </source>
</evidence>
<name>A0ABV2Z6I6_9ACTN</name>
<gene>
    <name evidence="3" type="ORF">AB0E61_26425</name>
</gene>
<comment type="caution">
    <text evidence="3">The sequence shown here is derived from an EMBL/GenBank/DDBJ whole genome shotgun (WGS) entry which is preliminary data.</text>
</comment>
<evidence type="ECO:0000313" key="3">
    <source>
        <dbReference type="EMBL" id="MEU3713621.1"/>
    </source>
</evidence>
<dbReference type="Gene3D" id="3.30.2400.10">
    <property type="entry name" value="Major capsid protein gp5"/>
    <property type="match status" value="1"/>
</dbReference>
<keyword evidence="4" id="KW-1185">Reference proteome</keyword>
<dbReference type="NCBIfam" id="TIGR01554">
    <property type="entry name" value="major_cap_HK97"/>
    <property type="match status" value="1"/>
</dbReference>
<dbReference type="InterPro" id="IPR024455">
    <property type="entry name" value="Phage_capsid"/>
</dbReference>
<dbReference type="RefSeq" id="WP_030285480.1">
    <property type="nucleotide sequence ID" value="NZ_JBEZVI010000028.1"/>
</dbReference>
<dbReference type="Pfam" id="PF05065">
    <property type="entry name" value="Phage_capsid"/>
    <property type="match status" value="1"/>
</dbReference>
<dbReference type="Proteomes" id="UP001550853">
    <property type="component" value="Unassembled WGS sequence"/>
</dbReference>
<sequence length="397" mass="41760">MDATTLSANFEARERATAELRSLTEEFAGKEMDAESRGKEAKLLDAIADYDGRIKRGIEVLKSGESVSALIQGLNGTGSKKETQDKLAEAAAQLRSLGVNQSVAFAPESRAGIDTKSNPGNTVIARTLYGRLLAEAVERSTVMRGGATILTTSSGEPMDFTVVVGRAQASIVNEGGNIPESNPTTVQRSVGAFKYGYASTVSSEFVQDQALDLVGFLVGDAGPAIGAGMGAHFLTGSGTNQPKGIITAGSPAAATFTATAKDAAVSDALIDLYYELPSSYRAGAAFVVSDKVAAQMRKLKDGQGQYLWQSSVQVGAPDTFNGRPVLTDVGVPDDKVTFGDLSKYTVRLAGPLRVERSVDLKFLSDQIVYRFLQRADGLLVDERAVKVLTVGGGETAK</sequence>
<feature type="domain" description="Phage capsid-like C-terminal" evidence="2">
    <location>
        <begin position="120"/>
        <end position="389"/>
    </location>
</feature>
<organism evidence="3 4">
    <name type="scientific">Streptomyces catenulae</name>
    <dbReference type="NCBI Taxonomy" id="66875"/>
    <lineage>
        <taxon>Bacteria</taxon>
        <taxon>Bacillati</taxon>
        <taxon>Actinomycetota</taxon>
        <taxon>Actinomycetes</taxon>
        <taxon>Kitasatosporales</taxon>
        <taxon>Streptomycetaceae</taxon>
        <taxon>Streptomyces</taxon>
    </lineage>
</organism>
<proteinExistence type="predicted"/>
<evidence type="ECO:0000313" key="4">
    <source>
        <dbReference type="Proteomes" id="UP001550853"/>
    </source>
</evidence>
<comment type="subcellular location">
    <subcellularLocation>
        <location evidence="1">Virion</location>
    </subcellularLocation>
</comment>
<dbReference type="Gene3D" id="3.30.2320.10">
    <property type="entry name" value="hypothetical protein PF0899 domain"/>
    <property type="match status" value="1"/>
</dbReference>
<protein>
    <submittedName>
        <fullName evidence="3">Phage major capsid protein</fullName>
    </submittedName>
</protein>
<accession>A0ABV2Z6I6</accession>
<dbReference type="SUPFAM" id="SSF56563">
    <property type="entry name" value="Major capsid protein gp5"/>
    <property type="match status" value="1"/>
</dbReference>
<dbReference type="InterPro" id="IPR054612">
    <property type="entry name" value="Phage_capsid-like_C"/>
</dbReference>
<reference evidence="3 4" key="1">
    <citation type="submission" date="2024-06" db="EMBL/GenBank/DDBJ databases">
        <title>The Natural Products Discovery Center: Release of the First 8490 Sequenced Strains for Exploring Actinobacteria Biosynthetic Diversity.</title>
        <authorList>
            <person name="Kalkreuter E."/>
            <person name="Kautsar S.A."/>
            <person name="Yang D."/>
            <person name="Bader C.D."/>
            <person name="Teijaro C.N."/>
            <person name="Fluegel L."/>
            <person name="Davis C.M."/>
            <person name="Simpson J.R."/>
            <person name="Lauterbach L."/>
            <person name="Steele A.D."/>
            <person name="Gui C."/>
            <person name="Meng S."/>
            <person name="Li G."/>
            <person name="Viehrig K."/>
            <person name="Ye F."/>
            <person name="Su P."/>
            <person name="Kiefer A.F."/>
            <person name="Nichols A."/>
            <person name="Cepeda A.J."/>
            <person name="Yan W."/>
            <person name="Fan B."/>
            <person name="Jiang Y."/>
            <person name="Adhikari A."/>
            <person name="Zheng C.-J."/>
            <person name="Schuster L."/>
            <person name="Cowan T.M."/>
            <person name="Smanski M.J."/>
            <person name="Chevrette M.G."/>
            <person name="De Carvalho L.P.S."/>
            <person name="Shen B."/>
        </authorList>
    </citation>
    <scope>NUCLEOTIDE SEQUENCE [LARGE SCALE GENOMIC DNA]</scope>
    <source>
        <strain evidence="3 4">NPDC033039</strain>
    </source>
</reference>
<evidence type="ECO:0000259" key="2">
    <source>
        <dbReference type="Pfam" id="PF05065"/>
    </source>
</evidence>
<dbReference type="EMBL" id="JBEZVI010000028">
    <property type="protein sequence ID" value="MEU3713621.1"/>
    <property type="molecule type" value="Genomic_DNA"/>
</dbReference>